<evidence type="ECO:0000313" key="2">
    <source>
        <dbReference type="EMBL" id="QII43529.1"/>
    </source>
</evidence>
<dbReference type="InterPro" id="IPR036568">
    <property type="entry name" value="GGCT-like_sf"/>
</dbReference>
<evidence type="ECO:0000259" key="1">
    <source>
        <dbReference type="Pfam" id="PF06094"/>
    </source>
</evidence>
<evidence type="ECO:0000313" key="3">
    <source>
        <dbReference type="Proteomes" id="UP000502928"/>
    </source>
</evidence>
<sequence>MKEPIHLLFSYGTLQLEKVQLKNYGRTLKGKRDSLRGYKIEKIKITDATVVAKSQLEHHPIAVKSNSETDCIEGTLFEITTAELVETDAYEVGDYRRIYETFESGQEAWVYVAKNTTP</sequence>
<dbReference type="EMBL" id="CP049616">
    <property type="protein sequence ID" value="QII43529.1"/>
    <property type="molecule type" value="Genomic_DNA"/>
</dbReference>
<name>A0A6G7IYR0_9FLAO</name>
<dbReference type="KEGG" id="mut:GVT53_02120"/>
<gene>
    <name evidence="2" type="ORF">GVT53_02120</name>
</gene>
<dbReference type="Gene3D" id="3.10.490.10">
    <property type="entry name" value="Gamma-glutamyl cyclotransferase-like"/>
    <property type="match status" value="1"/>
</dbReference>
<dbReference type="Proteomes" id="UP000502928">
    <property type="component" value="Chromosome"/>
</dbReference>
<keyword evidence="2" id="KW-0808">Transferase</keyword>
<keyword evidence="3" id="KW-1185">Reference proteome</keyword>
<dbReference type="AlphaFoldDB" id="A0A6G7IYR0"/>
<proteinExistence type="predicted"/>
<dbReference type="InterPro" id="IPR013024">
    <property type="entry name" value="GGCT-like"/>
</dbReference>
<protein>
    <submittedName>
        <fullName evidence="2">Gamma-glutamylcyclotransferase</fullName>
    </submittedName>
</protein>
<dbReference type="CDD" id="cd06661">
    <property type="entry name" value="GGCT_like"/>
    <property type="match status" value="1"/>
</dbReference>
<dbReference type="GO" id="GO:0016740">
    <property type="term" value="F:transferase activity"/>
    <property type="evidence" value="ECO:0007669"/>
    <property type="project" value="UniProtKB-KW"/>
</dbReference>
<dbReference type="RefSeq" id="WP_166247199.1">
    <property type="nucleotide sequence ID" value="NZ_CP049616.1"/>
</dbReference>
<dbReference type="SUPFAM" id="SSF110857">
    <property type="entry name" value="Gamma-glutamyl cyclotransferase-like"/>
    <property type="match status" value="1"/>
</dbReference>
<dbReference type="InterPro" id="IPR009288">
    <property type="entry name" value="AIG2-like_dom"/>
</dbReference>
<feature type="domain" description="Gamma-glutamylcyclotransferase AIG2-like" evidence="1">
    <location>
        <begin position="8"/>
        <end position="115"/>
    </location>
</feature>
<accession>A0A6G7IYR0</accession>
<dbReference type="Pfam" id="PF06094">
    <property type="entry name" value="GGACT"/>
    <property type="match status" value="1"/>
</dbReference>
<organism evidence="2 3">
    <name type="scientific">Flagellimonas oceani</name>
    <dbReference type="NCBI Taxonomy" id="2698672"/>
    <lineage>
        <taxon>Bacteria</taxon>
        <taxon>Pseudomonadati</taxon>
        <taxon>Bacteroidota</taxon>
        <taxon>Flavobacteriia</taxon>
        <taxon>Flavobacteriales</taxon>
        <taxon>Flavobacteriaceae</taxon>
        <taxon>Flagellimonas</taxon>
    </lineage>
</organism>
<reference evidence="2 3" key="1">
    <citation type="submission" date="2020-02" db="EMBL/GenBank/DDBJ databases">
        <title>Complete genome of Muricauda sp. 501str8.</title>
        <authorList>
            <person name="Dong B."/>
            <person name="Zhu S."/>
            <person name="Yang J."/>
            <person name="Chen J."/>
        </authorList>
    </citation>
    <scope>NUCLEOTIDE SEQUENCE [LARGE SCALE GENOMIC DNA]</scope>
    <source>
        <strain evidence="2 3">501str8</strain>
    </source>
</reference>